<dbReference type="Pfam" id="PF08661">
    <property type="entry name" value="Rep_fac-A_3"/>
    <property type="match status" value="1"/>
</dbReference>
<dbReference type="SMR" id="A0A6C1DUT7"/>
<dbReference type="InterPro" id="IPR016588">
    <property type="entry name" value="Rfp3_Saccharomycetes"/>
</dbReference>
<gene>
    <name evidence="4" type="primary">RFA3_1</name>
    <name evidence="4" type="ORF">GRS66_002623</name>
</gene>
<dbReference type="GO" id="GO:0003677">
    <property type="term" value="F:DNA binding"/>
    <property type="evidence" value="ECO:0007669"/>
    <property type="project" value="InterPro"/>
</dbReference>
<name>A0A6C1DUT7_SACPS</name>
<dbReference type="InterPro" id="IPR013970">
    <property type="entry name" value="Rfa2"/>
</dbReference>
<protein>
    <submittedName>
        <fullName evidence="4">Replication factor-A subunit 3</fullName>
    </submittedName>
</protein>
<dbReference type="AlphaFoldDB" id="A0A6C1DUT7"/>
<reference evidence="4 5" key="1">
    <citation type="journal article" date="2019" name="BMC Genomics">
        <title>Chromosome level assembly and comparative genome analysis confirm lager-brewing yeasts originated from a single hybridization.</title>
        <authorList>
            <person name="Salazar A.N."/>
            <person name="Gorter de Vries A.R."/>
            <person name="van den Broek M."/>
            <person name="Brouwers N."/>
            <person name="de la Torre Cortes P."/>
            <person name="Kuijpers N.G.A."/>
            <person name="Daran J.G."/>
            <person name="Abeel T."/>
        </authorList>
    </citation>
    <scope>NUCLEOTIDE SEQUENCE [LARGE SCALE GENOMIC DNA]</scope>
    <source>
        <strain evidence="4 5">CBS 1483</strain>
    </source>
</reference>
<dbReference type="GO" id="GO:0006260">
    <property type="term" value="P:DNA replication"/>
    <property type="evidence" value="ECO:0007669"/>
    <property type="project" value="InterPro"/>
</dbReference>
<keyword evidence="5" id="KW-1185">Reference proteome</keyword>
<dbReference type="GO" id="GO:0006310">
    <property type="term" value="P:DNA recombination"/>
    <property type="evidence" value="ECO:0007669"/>
    <property type="project" value="InterPro"/>
</dbReference>
<dbReference type="GO" id="GO:0006281">
    <property type="term" value="P:DNA repair"/>
    <property type="evidence" value="ECO:0007669"/>
    <property type="project" value="InterPro"/>
</dbReference>
<evidence type="ECO:0000256" key="3">
    <source>
        <dbReference type="ARBA" id="ARBA00023242"/>
    </source>
</evidence>
<dbReference type="Proteomes" id="UP000501346">
    <property type="component" value="Chromosome ScX-SeX"/>
</dbReference>
<keyword evidence="3" id="KW-0539">Nucleus</keyword>
<dbReference type="OrthoDB" id="4040097at2759"/>
<evidence type="ECO:0000256" key="2">
    <source>
        <dbReference type="ARBA" id="ARBA00009761"/>
    </source>
</evidence>
<evidence type="ECO:0000256" key="1">
    <source>
        <dbReference type="ARBA" id="ARBA00004123"/>
    </source>
</evidence>
<evidence type="ECO:0000313" key="5">
    <source>
        <dbReference type="Proteomes" id="UP000501346"/>
    </source>
</evidence>
<comment type="subcellular location">
    <subcellularLocation>
        <location evidence="1">Nucleus</location>
    </subcellularLocation>
</comment>
<dbReference type="EMBL" id="CP048991">
    <property type="protein sequence ID" value="QID80307.1"/>
    <property type="molecule type" value="Genomic_DNA"/>
</dbReference>
<organism evidence="4 5">
    <name type="scientific">Saccharomyces pastorianus</name>
    <name type="common">Lager yeast</name>
    <name type="synonym">Saccharomyces cerevisiae x Saccharomyces eubayanus</name>
    <dbReference type="NCBI Taxonomy" id="27292"/>
    <lineage>
        <taxon>Eukaryota</taxon>
        <taxon>Fungi</taxon>
        <taxon>Dikarya</taxon>
        <taxon>Ascomycota</taxon>
        <taxon>Saccharomycotina</taxon>
        <taxon>Saccharomycetes</taxon>
        <taxon>Saccharomycetales</taxon>
        <taxon>Saccharomycetaceae</taxon>
        <taxon>Saccharomyces</taxon>
    </lineage>
</organism>
<evidence type="ECO:0000313" key="4">
    <source>
        <dbReference type="EMBL" id="QID80307.1"/>
    </source>
</evidence>
<dbReference type="PIRSF" id="PIRSF011773">
    <property type="entry name" value="Rep_factor-A_4"/>
    <property type="match status" value="1"/>
</dbReference>
<dbReference type="GO" id="GO:0031981">
    <property type="term" value="C:nuclear lumen"/>
    <property type="evidence" value="ECO:0007669"/>
    <property type="project" value="UniProtKB-ARBA"/>
</dbReference>
<sequence>MASETPRVDPTEISNVNAPVFRIIAQIKSQPTESQLILQSPTISSKNGSEVEMITLNNIRVSMNKTFEIDSWYEFVCRNNDDGELGFLILDAVLCKFKENEDLSLNGVVALQRLCKKYPEIY</sequence>
<proteinExistence type="inferred from homology"/>
<accession>A0A6C1DUT7</accession>
<comment type="similarity">
    <text evidence="2">Belongs to the replication factor A protein 3 family.</text>
</comment>